<evidence type="ECO:0000313" key="2">
    <source>
        <dbReference type="EMBL" id="CUB00927.1"/>
    </source>
</evidence>
<dbReference type="AlphaFoldDB" id="A0A0K6IC81"/>
<feature type="domain" description="HTH merR-type" evidence="1">
    <location>
        <begin position="6"/>
        <end position="69"/>
    </location>
</feature>
<dbReference type="InterPro" id="IPR000551">
    <property type="entry name" value="MerR-type_HTH_dom"/>
</dbReference>
<gene>
    <name evidence="2" type="ORF">Ga0061067_1245</name>
</gene>
<dbReference type="EMBL" id="CYHE01000024">
    <property type="protein sequence ID" value="CUB00927.1"/>
    <property type="molecule type" value="Genomic_DNA"/>
</dbReference>
<dbReference type="SUPFAM" id="SSF46955">
    <property type="entry name" value="Putative DNA-binding domain"/>
    <property type="match status" value="1"/>
</dbReference>
<dbReference type="Gene3D" id="1.10.1660.10">
    <property type="match status" value="1"/>
</dbReference>
<accession>A0A0K6IC81</accession>
<dbReference type="Pfam" id="PF13411">
    <property type="entry name" value="MerR_1"/>
    <property type="match status" value="1"/>
</dbReference>
<reference evidence="3" key="1">
    <citation type="submission" date="2015-08" db="EMBL/GenBank/DDBJ databases">
        <authorList>
            <person name="Varghese N."/>
        </authorList>
    </citation>
    <scope>NUCLEOTIDE SEQUENCE [LARGE SCALE GENOMIC DNA]</scope>
    <source>
        <strain evidence="3">DSM 23407</strain>
    </source>
</reference>
<dbReference type="RefSeq" id="WP_055457177.1">
    <property type="nucleotide sequence ID" value="NZ_CYHE01000024.1"/>
</dbReference>
<keyword evidence="3" id="KW-1185">Reference proteome</keyword>
<dbReference type="Proteomes" id="UP000183900">
    <property type="component" value="Unassembled WGS sequence"/>
</dbReference>
<evidence type="ECO:0000259" key="1">
    <source>
        <dbReference type="Pfam" id="PF13411"/>
    </source>
</evidence>
<dbReference type="InterPro" id="IPR009061">
    <property type="entry name" value="DNA-bd_dom_put_sf"/>
</dbReference>
<protein>
    <submittedName>
        <fullName evidence="2">MerR HTH family regulatory protein</fullName>
    </submittedName>
</protein>
<organism evidence="2 3">
    <name type="scientific">Pannonibacter indicus</name>
    <dbReference type="NCBI Taxonomy" id="466044"/>
    <lineage>
        <taxon>Bacteria</taxon>
        <taxon>Pseudomonadati</taxon>
        <taxon>Pseudomonadota</taxon>
        <taxon>Alphaproteobacteria</taxon>
        <taxon>Hyphomicrobiales</taxon>
        <taxon>Stappiaceae</taxon>
        <taxon>Pannonibacter</taxon>
    </lineage>
</organism>
<dbReference type="GO" id="GO:0006355">
    <property type="term" value="P:regulation of DNA-templated transcription"/>
    <property type="evidence" value="ECO:0007669"/>
    <property type="project" value="InterPro"/>
</dbReference>
<dbReference type="GO" id="GO:0003677">
    <property type="term" value="F:DNA binding"/>
    <property type="evidence" value="ECO:0007669"/>
    <property type="project" value="InterPro"/>
</dbReference>
<proteinExistence type="predicted"/>
<evidence type="ECO:0000313" key="3">
    <source>
        <dbReference type="Proteomes" id="UP000183900"/>
    </source>
</evidence>
<sequence>MTPTLTIQQLAEATDLSRTQIDQWISRGHFKPKNPAESGKARAFTVEDAVVLGTLAELVRIGLTPSVASMHVHSVYAFTDDDALLVVSQGPDKMAGGNGALYYDPANPATHGRIVRARDLAGIATDPKVRSMAVVNLSEVVKRVLKAAGAS</sequence>
<name>A0A0K6IC81_9HYPH</name>
<dbReference type="OrthoDB" id="7845989at2"/>